<organism evidence="3">
    <name type="scientific">Schistosoma curassoni</name>
    <dbReference type="NCBI Taxonomy" id="6186"/>
    <lineage>
        <taxon>Eukaryota</taxon>
        <taxon>Metazoa</taxon>
        <taxon>Spiralia</taxon>
        <taxon>Lophotrochozoa</taxon>
        <taxon>Platyhelminthes</taxon>
        <taxon>Trematoda</taxon>
        <taxon>Digenea</taxon>
        <taxon>Strigeidida</taxon>
        <taxon>Schistosomatoidea</taxon>
        <taxon>Schistosomatidae</taxon>
        <taxon>Schistosoma</taxon>
    </lineage>
</organism>
<evidence type="ECO:0000313" key="3">
    <source>
        <dbReference type="WBParaSite" id="SCUD_0000455001-mRNA-1"/>
    </source>
</evidence>
<dbReference type="AlphaFoldDB" id="A0A183JPB3"/>
<proteinExistence type="predicted"/>
<evidence type="ECO:0000313" key="1">
    <source>
        <dbReference type="EMBL" id="VDO89639.1"/>
    </source>
</evidence>
<accession>A0A183JPB3</accession>
<sequence>MQEETTTVSTASATIDLNTHKRKTKILRYNKTCANHITLDGAALDDVKTFIYLGSIIDEHGGPDADVKVRIVKVRAAYLQLKNIWS</sequence>
<name>A0A183JPB3_9TREM</name>
<reference evidence="3" key="1">
    <citation type="submission" date="2016-06" db="UniProtKB">
        <authorList>
            <consortium name="WormBaseParasite"/>
        </authorList>
    </citation>
    <scope>IDENTIFICATION</scope>
</reference>
<protein>
    <submittedName>
        <fullName evidence="1 3">Uncharacterized protein</fullName>
    </submittedName>
</protein>
<gene>
    <name evidence="1" type="ORF">SCUD_LOCUS4550</name>
</gene>
<evidence type="ECO:0000313" key="2">
    <source>
        <dbReference type="Proteomes" id="UP000279833"/>
    </source>
</evidence>
<dbReference type="WBParaSite" id="SCUD_0000455001-mRNA-1">
    <property type="protein sequence ID" value="SCUD_0000455001-mRNA-1"/>
    <property type="gene ID" value="SCUD_0000455001"/>
</dbReference>
<keyword evidence="2" id="KW-1185">Reference proteome</keyword>
<reference evidence="1 2" key="2">
    <citation type="submission" date="2018-11" db="EMBL/GenBank/DDBJ databases">
        <authorList>
            <consortium name="Pathogen Informatics"/>
        </authorList>
    </citation>
    <scope>NUCLEOTIDE SEQUENCE [LARGE SCALE GENOMIC DNA]</scope>
    <source>
        <strain evidence="1">Dakar</strain>
        <strain evidence="2">Dakar, Senegal</strain>
    </source>
</reference>
<dbReference type="EMBL" id="UZAK01006167">
    <property type="protein sequence ID" value="VDO89639.1"/>
    <property type="molecule type" value="Genomic_DNA"/>
</dbReference>
<dbReference type="Proteomes" id="UP000279833">
    <property type="component" value="Unassembled WGS sequence"/>
</dbReference>